<keyword evidence="4" id="KW-0732">Signal</keyword>
<feature type="signal peptide" evidence="4">
    <location>
        <begin position="1"/>
        <end position="24"/>
    </location>
</feature>
<dbReference type="Gene3D" id="3.20.20.80">
    <property type="entry name" value="Glycosidases"/>
    <property type="match status" value="2"/>
</dbReference>
<feature type="chain" id="PRO_5020658760" description="Beta-glucosidase" evidence="4">
    <location>
        <begin position="25"/>
        <end position="456"/>
    </location>
</feature>
<dbReference type="PROSITE" id="PS00653">
    <property type="entry name" value="GLYCOSYL_HYDROL_F1_2"/>
    <property type="match status" value="1"/>
</dbReference>
<evidence type="ECO:0000313" key="6">
    <source>
        <dbReference type="Proteomes" id="UP000317650"/>
    </source>
</evidence>
<dbReference type="STRING" id="52838.A0A4S8IGH4"/>
<dbReference type="InterPro" id="IPR033132">
    <property type="entry name" value="GH_1_N_CS"/>
</dbReference>
<evidence type="ECO:0000256" key="1">
    <source>
        <dbReference type="ARBA" id="ARBA00010838"/>
    </source>
</evidence>
<dbReference type="AlphaFoldDB" id="A0A4S8IGH4"/>
<dbReference type="PANTHER" id="PTHR10353:SF29">
    <property type="entry name" value="BETA-GLUCOSIDASE 11"/>
    <property type="match status" value="1"/>
</dbReference>
<organism evidence="5 6">
    <name type="scientific">Musa balbisiana</name>
    <name type="common">Banana</name>
    <dbReference type="NCBI Taxonomy" id="52838"/>
    <lineage>
        <taxon>Eukaryota</taxon>
        <taxon>Viridiplantae</taxon>
        <taxon>Streptophyta</taxon>
        <taxon>Embryophyta</taxon>
        <taxon>Tracheophyta</taxon>
        <taxon>Spermatophyta</taxon>
        <taxon>Magnoliopsida</taxon>
        <taxon>Liliopsida</taxon>
        <taxon>Zingiberales</taxon>
        <taxon>Musaceae</taxon>
        <taxon>Musa</taxon>
    </lineage>
</organism>
<dbReference type="Pfam" id="PF00232">
    <property type="entry name" value="Glyco_hydro_1"/>
    <property type="match status" value="2"/>
</dbReference>
<evidence type="ECO:0000256" key="2">
    <source>
        <dbReference type="ARBA" id="ARBA00022801"/>
    </source>
</evidence>
<protein>
    <recommendedName>
        <fullName evidence="7">Beta-glucosidase</fullName>
    </recommendedName>
</protein>
<sequence length="456" mass="52090">MRKESLALLTTLLLLLLLLPTTESKLSRDDFPPGFIFGAGTSAYQVEGAAAKDGRTPSIWDTYTQAGGMLDNSTGDVASDQYHKYKEDVKLIADTGLDSYRFSISWSRLIPNGRGAINLKGLAYYNNLIDELLKYGIKPHVTMYHLDLPQALEDEYGGWLSQKIVIMSFHLAMHSQKRRLSLSFLIGHTKWEDRIECVFFLVLSIDKLHIRLPSNPKIIGLPRRLTTLFDFRIMSPLVFGDYPKIMKKIVRSRLPSFTEEQSEQVKGSFDFIGLNHYQSIWVKDNSNASKTAPRDFNADLFVKISFSKNDTPSGQLIPTDVPIDPDGLQHMLEYIRDAYGNPPVYIEENGYGFGTNDTIYDVERVNYLSAFISSMLDGIRKGANVKGYYVWSFLDVFELLAGFQSRFGLYYVDFKDENRRRQPKLSALWYSDFLRKKKAGTNINRMGLHERSHSQQ</sequence>
<dbReference type="Proteomes" id="UP000317650">
    <property type="component" value="Chromosome 9"/>
</dbReference>
<comment type="caution">
    <text evidence="5">The sequence shown here is derived from an EMBL/GenBank/DDBJ whole genome shotgun (WGS) entry which is preliminary data.</text>
</comment>
<dbReference type="PRINTS" id="PR00131">
    <property type="entry name" value="GLHYDRLASE1"/>
</dbReference>
<name>A0A4S8IGH4_MUSBA</name>
<dbReference type="InterPro" id="IPR017853">
    <property type="entry name" value="GH"/>
</dbReference>
<proteinExistence type="inferred from homology"/>
<keyword evidence="6" id="KW-1185">Reference proteome</keyword>
<gene>
    <name evidence="5" type="ORF">C4D60_Mb09t14960</name>
</gene>
<accession>A0A4S8IGH4</accession>
<evidence type="ECO:0000313" key="5">
    <source>
        <dbReference type="EMBL" id="THU47388.1"/>
    </source>
</evidence>
<dbReference type="PANTHER" id="PTHR10353">
    <property type="entry name" value="GLYCOSYL HYDROLASE"/>
    <property type="match status" value="1"/>
</dbReference>
<dbReference type="SUPFAM" id="SSF51445">
    <property type="entry name" value="(Trans)glycosidases"/>
    <property type="match status" value="1"/>
</dbReference>
<reference evidence="5 6" key="1">
    <citation type="journal article" date="2019" name="Nat. Plants">
        <title>Genome sequencing of Musa balbisiana reveals subgenome evolution and function divergence in polyploid bananas.</title>
        <authorList>
            <person name="Yao X."/>
        </authorList>
    </citation>
    <scope>NUCLEOTIDE SEQUENCE [LARGE SCALE GENOMIC DNA]</scope>
    <source>
        <strain evidence="6">cv. DH-PKW</strain>
        <tissue evidence="5">Leaves</tissue>
    </source>
</reference>
<dbReference type="InterPro" id="IPR001360">
    <property type="entry name" value="Glyco_hydro_1"/>
</dbReference>
<evidence type="ECO:0000256" key="4">
    <source>
        <dbReference type="SAM" id="SignalP"/>
    </source>
</evidence>
<dbReference type="GO" id="GO:0008422">
    <property type="term" value="F:beta-glucosidase activity"/>
    <property type="evidence" value="ECO:0007669"/>
    <property type="project" value="UniProtKB-ARBA"/>
</dbReference>
<dbReference type="GO" id="GO:0005975">
    <property type="term" value="P:carbohydrate metabolic process"/>
    <property type="evidence" value="ECO:0007669"/>
    <property type="project" value="InterPro"/>
</dbReference>
<keyword evidence="2" id="KW-0378">Hydrolase</keyword>
<comment type="similarity">
    <text evidence="1 3">Belongs to the glycosyl hydrolase 1 family.</text>
</comment>
<dbReference type="EMBL" id="PYDT01000010">
    <property type="protein sequence ID" value="THU47388.1"/>
    <property type="molecule type" value="Genomic_DNA"/>
</dbReference>
<evidence type="ECO:0000256" key="3">
    <source>
        <dbReference type="RuleBase" id="RU003690"/>
    </source>
</evidence>
<evidence type="ECO:0008006" key="7">
    <source>
        <dbReference type="Google" id="ProtNLM"/>
    </source>
</evidence>